<dbReference type="Proteomes" id="UP000194127">
    <property type="component" value="Unassembled WGS sequence"/>
</dbReference>
<evidence type="ECO:0000259" key="4">
    <source>
        <dbReference type="Pfam" id="PF08698"/>
    </source>
</evidence>
<feature type="compositionally biased region" description="Low complexity" evidence="3">
    <location>
        <begin position="40"/>
        <end position="50"/>
    </location>
</feature>
<feature type="compositionally biased region" description="Acidic residues" evidence="3">
    <location>
        <begin position="51"/>
        <end position="68"/>
    </location>
</feature>
<feature type="compositionally biased region" description="Acidic residues" evidence="3">
    <location>
        <begin position="30"/>
        <end position="39"/>
    </location>
</feature>
<comment type="subcellular location">
    <subcellularLocation>
        <location evidence="1">Nucleus</location>
        <location evidence="1">Nucleolus</location>
    </subcellularLocation>
</comment>
<dbReference type="PANTHER" id="PTHR21686">
    <property type="entry name" value="DEOXYNUCLEOTIDYLTRANSFERASE TERMINAL-INTERACTING PROTEIN 2"/>
    <property type="match status" value="1"/>
</dbReference>
<evidence type="ECO:0000313" key="6">
    <source>
        <dbReference type="Proteomes" id="UP000194127"/>
    </source>
</evidence>
<feature type="compositionally biased region" description="Basic and acidic residues" evidence="3">
    <location>
        <begin position="1"/>
        <end position="16"/>
    </location>
</feature>
<organism evidence="5 6">
    <name type="scientific">Postia placenta MAD-698-R-SB12</name>
    <dbReference type="NCBI Taxonomy" id="670580"/>
    <lineage>
        <taxon>Eukaryota</taxon>
        <taxon>Fungi</taxon>
        <taxon>Dikarya</taxon>
        <taxon>Basidiomycota</taxon>
        <taxon>Agaricomycotina</taxon>
        <taxon>Agaricomycetes</taxon>
        <taxon>Polyporales</taxon>
        <taxon>Adustoporiaceae</taxon>
        <taxon>Rhodonia</taxon>
    </lineage>
</organism>
<dbReference type="InterPro" id="IPR014810">
    <property type="entry name" value="Fcf2_C"/>
</dbReference>
<evidence type="ECO:0000313" key="5">
    <source>
        <dbReference type="EMBL" id="OSX59991.1"/>
    </source>
</evidence>
<name>A0A1X6MUC6_9APHY</name>
<evidence type="ECO:0000256" key="2">
    <source>
        <dbReference type="ARBA" id="ARBA00023242"/>
    </source>
</evidence>
<dbReference type="OrthoDB" id="427886at2759"/>
<feature type="compositionally biased region" description="Basic and acidic residues" evidence="3">
    <location>
        <begin position="169"/>
        <end position="186"/>
    </location>
</feature>
<dbReference type="InterPro" id="IPR039883">
    <property type="entry name" value="Fcf2/DNTTIP2"/>
</dbReference>
<proteinExistence type="predicted"/>
<gene>
    <name evidence="5" type="ORF">POSPLADRAFT_1048437</name>
</gene>
<sequence>MAASLKGKEKAVAAHEDTDESPVTQTLTSSEDELDESDSDTSSSNGSDSTSESDSDSSESDSEQEITEDFLNNLLEKARQNVRARKQDESGSSLQETQEEEEIRLEDDRKKDGLPLPSLHTGSLPSPYIVLSDSKTAGPLRIRDDDVEHAEKASSSRILPAEPAPPPELSEKGKPVTKKEKKELKNKTAGSGWFDLPAPAEADLPHLYREVEALRLRNQLDPKRFYRKEEGEGKGIKGLPKHFAIGTIVTTNSPFGAASADNLAKTARKRTLIDELVDDAEAKSYAKKKFKELQTVRGAKGRGTLAQKKAMRRPKW</sequence>
<feature type="region of interest" description="Disordered" evidence="3">
    <location>
        <begin position="1"/>
        <end position="196"/>
    </location>
</feature>
<dbReference type="GeneID" id="36324462"/>
<dbReference type="AlphaFoldDB" id="A0A1X6MUC6"/>
<dbReference type="GO" id="GO:0003723">
    <property type="term" value="F:RNA binding"/>
    <property type="evidence" value="ECO:0007669"/>
    <property type="project" value="TreeGrafter"/>
</dbReference>
<dbReference type="Pfam" id="PF08698">
    <property type="entry name" value="Fcf2"/>
    <property type="match status" value="1"/>
</dbReference>
<accession>A0A1X6MUC6</accession>
<reference evidence="5 6" key="1">
    <citation type="submission" date="2017-04" db="EMBL/GenBank/DDBJ databases">
        <title>Genome Sequence of the Model Brown-Rot Fungus Postia placenta SB12.</title>
        <authorList>
            <consortium name="DOE Joint Genome Institute"/>
            <person name="Gaskell J."/>
            <person name="Kersten P."/>
            <person name="Larrondo L.F."/>
            <person name="Canessa P."/>
            <person name="Martinez D."/>
            <person name="Hibbett D."/>
            <person name="Schmoll M."/>
            <person name="Kubicek C.P."/>
            <person name="Martinez A.T."/>
            <person name="Yadav J."/>
            <person name="Master E."/>
            <person name="Magnuson J.K."/>
            <person name="James T."/>
            <person name="Yaver D."/>
            <person name="Berka R."/>
            <person name="Labutti K."/>
            <person name="Lipzen A."/>
            <person name="Aerts A."/>
            <person name="Barry K."/>
            <person name="Henrissat B."/>
            <person name="Blanchette R."/>
            <person name="Grigoriev I."/>
            <person name="Cullen D."/>
        </authorList>
    </citation>
    <scope>NUCLEOTIDE SEQUENCE [LARGE SCALE GENOMIC DNA]</scope>
    <source>
        <strain evidence="5 6">MAD-698-R-SB12</strain>
    </source>
</reference>
<dbReference type="GO" id="GO:0006396">
    <property type="term" value="P:RNA processing"/>
    <property type="evidence" value="ECO:0007669"/>
    <property type="project" value="TreeGrafter"/>
</dbReference>
<dbReference type="STRING" id="670580.A0A1X6MUC6"/>
<feature type="domain" description="Fcf2 pre-rRNA processing C-terminal" evidence="4">
    <location>
        <begin position="185"/>
        <end position="289"/>
    </location>
</feature>
<evidence type="ECO:0000256" key="3">
    <source>
        <dbReference type="SAM" id="MobiDB-lite"/>
    </source>
</evidence>
<dbReference type="EMBL" id="KZ110601">
    <property type="protein sequence ID" value="OSX59991.1"/>
    <property type="molecule type" value="Genomic_DNA"/>
</dbReference>
<evidence type="ECO:0000256" key="1">
    <source>
        <dbReference type="ARBA" id="ARBA00004604"/>
    </source>
</evidence>
<keyword evidence="6" id="KW-1185">Reference proteome</keyword>
<dbReference type="GO" id="GO:0005730">
    <property type="term" value="C:nucleolus"/>
    <property type="evidence" value="ECO:0007669"/>
    <property type="project" value="UniProtKB-SubCell"/>
</dbReference>
<keyword evidence="2" id="KW-0539">Nucleus</keyword>
<dbReference type="RefSeq" id="XP_024336785.1">
    <property type="nucleotide sequence ID" value="XM_024479512.1"/>
</dbReference>
<feature type="compositionally biased region" description="Basic and acidic residues" evidence="3">
    <location>
        <begin position="141"/>
        <end position="154"/>
    </location>
</feature>
<protein>
    <recommendedName>
        <fullName evidence="4">Fcf2 pre-rRNA processing C-terminal domain-containing protein</fullName>
    </recommendedName>
</protein>
<dbReference type="PANTHER" id="PTHR21686:SF12">
    <property type="entry name" value="DEOXYNUCLEOTIDYLTRANSFERASE TERMINAL-INTERACTING PROTEIN 2"/>
    <property type="match status" value="1"/>
</dbReference>